<dbReference type="Pfam" id="PF12833">
    <property type="entry name" value="HTH_18"/>
    <property type="match status" value="1"/>
</dbReference>
<dbReference type="InterPro" id="IPR013656">
    <property type="entry name" value="PAS_4"/>
</dbReference>
<organism evidence="5 6">
    <name type="scientific">Coraliomargarita sinensis</name>
    <dbReference type="NCBI Taxonomy" id="2174842"/>
    <lineage>
        <taxon>Bacteria</taxon>
        <taxon>Pseudomonadati</taxon>
        <taxon>Verrucomicrobiota</taxon>
        <taxon>Opitutia</taxon>
        <taxon>Puniceicoccales</taxon>
        <taxon>Coraliomargaritaceae</taxon>
        <taxon>Coraliomargarita</taxon>
    </lineage>
</organism>
<dbReference type="InterPro" id="IPR009057">
    <property type="entry name" value="Homeodomain-like_sf"/>
</dbReference>
<keyword evidence="6" id="KW-1185">Reference proteome</keyword>
<dbReference type="SUPFAM" id="SSF55785">
    <property type="entry name" value="PYP-like sensor domain (PAS domain)"/>
    <property type="match status" value="1"/>
</dbReference>
<dbReference type="SUPFAM" id="SSF46689">
    <property type="entry name" value="Homeodomain-like"/>
    <property type="match status" value="2"/>
</dbReference>
<dbReference type="PROSITE" id="PS01124">
    <property type="entry name" value="HTH_ARAC_FAMILY_2"/>
    <property type="match status" value="1"/>
</dbReference>
<evidence type="ECO:0000313" key="5">
    <source>
        <dbReference type="EMBL" id="PXA04307.1"/>
    </source>
</evidence>
<dbReference type="PANTHER" id="PTHR46796">
    <property type="entry name" value="HTH-TYPE TRANSCRIPTIONAL ACTIVATOR RHAS-RELATED"/>
    <property type="match status" value="1"/>
</dbReference>
<dbReference type="GO" id="GO:0043565">
    <property type="term" value="F:sequence-specific DNA binding"/>
    <property type="evidence" value="ECO:0007669"/>
    <property type="project" value="InterPro"/>
</dbReference>
<proteinExistence type="predicted"/>
<dbReference type="PANTHER" id="PTHR46796:SF13">
    <property type="entry name" value="HTH-TYPE TRANSCRIPTIONAL ACTIVATOR RHAS"/>
    <property type="match status" value="1"/>
</dbReference>
<evidence type="ECO:0000256" key="2">
    <source>
        <dbReference type="ARBA" id="ARBA00023125"/>
    </source>
</evidence>
<evidence type="ECO:0000259" key="4">
    <source>
        <dbReference type="PROSITE" id="PS01124"/>
    </source>
</evidence>
<dbReference type="OrthoDB" id="9776408at2"/>
<keyword evidence="2" id="KW-0238">DNA-binding</keyword>
<keyword evidence="1" id="KW-0805">Transcription regulation</keyword>
<evidence type="ECO:0000256" key="1">
    <source>
        <dbReference type="ARBA" id="ARBA00023015"/>
    </source>
</evidence>
<reference evidence="5 6" key="1">
    <citation type="submission" date="2018-05" db="EMBL/GenBank/DDBJ databases">
        <title>Coraliomargarita sinensis sp. nov., isolated from a marine solar saltern.</title>
        <authorList>
            <person name="Zhou L.Y."/>
        </authorList>
    </citation>
    <scope>NUCLEOTIDE SEQUENCE [LARGE SCALE GENOMIC DNA]</scope>
    <source>
        <strain evidence="5 6">WN38</strain>
    </source>
</reference>
<dbReference type="FunCoup" id="A0A317ZJ92">
    <property type="interactions" value="42"/>
</dbReference>
<sequence length="278" mass="31426">MEPTPQDSDHPVNVQKTFFDALAPGEWIAELFGTVPGAYFFVKDRKSRFMGGSQDFARTLGESRIEAMIGKTDYDYSPDFLADAFFEDDQRVMNTGESIFNQIELVPSADGSLDWLCTSKLPLRNKLGEVVGMAGVARIISDSDAVYADNPEMRRIVDYVRAHYREKLSVADMARVGGISVSSQERLFRKTFGLTPLMYLRKTRLNAACKLLRDSEVGLSDIAVQCGFNDQTNMTRAFRLELKITPLRYRRRFSSQNNQTSQRGYLNSEARVHAFAHS</sequence>
<dbReference type="RefSeq" id="WP_110130761.1">
    <property type="nucleotide sequence ID" value="NZ_QHJQ01000004.1"/>
</dbReference>
<dbReference type="Pfam" id="PF08448">
    <property type="entry name" value="PAS_4"/>
    <property type="match status" value="1"/>
</dbReference>
<accession>A0A317ZJ92</accession>
<evidence type="ECO:0000313" key="6">
    <source>
        <dbReference type="Proteomes" id="UP000247099"/>
    </source>
</evidence>
<dbReference type="Gene3D" id="1.10.10.60">
    <property type="entry name" value="Homeodomain-like"/>
    <property type="match status" value="1"/>
</dbReference>
<gene>
    <name evidence="5" type="ORF">DDZ13_07175</name>
</gene>
<dbReference type="InParanoid" id="A0A317ZJ92"/>
<dbReference type="InterPro" id="IPR018060">
    <property type="entry name" value="HTH_AraC"/>
</dbReference>
<dbReference type="GO" id="GO:0003700">
    <property type="term" value="F:DNA-binding transcription factor activity"/>
    <property type="evidence" value="ECO:0007669"/>
    <property type="project" value="InterPro"/>
</dbReference>
<dbReference type="AlphaFoldDB" id="A0A317ZJ92"/>
<protein>
    <recommendedName>
        <fullName evidence="4">HTH araC/xylS-type domain-containing protein</fullName>
    </recommendedName>
</protein>
<dbReference type="Gene3D" id="3.30.450.20">
    <property type="entry name" value="PAS domain"/>
    <property type="match status" value="1"/>
</dbReference>
<dbReference type="SMART" id="SM00342">
    <property type="entry name" value="HTH_ARAC"/>
    <property type="match status" value="1"/>
</dbReference>
<dbReference type="InterPro" id="IPR050204">
    <property type="entry name" value="AraC_XylS_family_regulators"/>
</dbReference>
<name>A0A317ZJ92_9BACT</name>
<feature type="domain" description="HTH araC/xylS-type" evidence="4">
    <location>
        <begin position="154"/>
        <end position="252"/>
    </location>
</feature>
<evidence type="ECO:0000256" key="3">
    <source>
        <dbReference type="ARBA" id="ARBA00023163"/>
    </source>
</evidence>
<dbReference type="EMBL" id="QHJQ01000004">
    <property type="protein sequence ID" value="PXA04307.1"/>
    <property type="molecule type" value="Genomic_DNA"/>
</dbReference>
<comment type="caution">
    <text evidence="5">The sequence shown here is derived from an EMBL/GenBank/DDBJ whole genome shotgun (WGS) entry which is preliminary data.</text>
</comment>
<dbReference type="Proteomes" id="UP000247099">
    <property type="component" value="Unassembled WGS sequence"/>
</dbReference>
<dbReference type="InterPro" id="IPR035965">
    <property type="entry name" value="PAS-like_dom_sf"/>
</dbReference>
<keyword evidence="3" id="KW-0804">Transcription</keyword>